<name>A0A1X1YBG9_9MYCO</name>
<sequence>MIVDAALRCGHESPRTAALEKLVGWGMADRARVLAEHDPDAAIRAWARKLTDTATQGGLFEP</sequence>
<reference evidence="1 2" key="1">
    <citation type="journal article" date="2019" name="Emerg. Microbes Infect.">
        <title>Comprehensive subspecies identification of 175 nontuberculous mycobacteria species based on 7547 genomic profiles.</title>
        <authorList>
            <person name="Matsumoto Y."/>
            <person name="Kinjo T."/>
            <person name="Motooka D."/>
            <person name="Nabeya D."/>
            <person name="Jung N."/>
            <person name="Uechi K."/>
            <person name="Horii T."/>
            <person name="Iida T."/>
            <person name="Fujita J."/>
            <person name="Nakamura S."/>
        </authorList>
    </citation>
    <scope>NUCLEOTIDE SEQUENCE [LARGE SCALE GENOMIC DNA]</scope>
    <source>
        <strain evidence="1 2">JCM 15657</strain>
    </source>
</reference>
<dbReference type="Proteomes" id="UP000466396">
    <property type="component" value="Chromosome"/>
</dbReference>
<dbReference type="AlphaFoldDB" id="A0A1X1YBG9"/>
<protein>
    <submittedName>
        <fullName evidence="1">Uncharacterized protein</fullName>
    </submittedName>
</protein>
<keyword evidence="2" id="KW-1185">Reference proteome</keyword>
<organism evidence="1 2">
    <name type="scientific">Mycobacterium lacus</name>
    <dbReference type="NCBI Taxonomy" id="169765"/>
    <lineage>
        <taxon>Bacteria</taxon>
        <taxon>Bacillati</taxon>
        <taxon>Actinomycetota</taxon>
        <taxon>Actinomycetes</taxon>
        <taxon>Mycobacteriales</taxon>
        <taxon>Mycobacteriaceae</taxon>
        <taxon>Mycobacterium</taxon>
    </lineage>
</organism>
<dbReference type="KEGG" id="mlj:MLAC_32820"/>
<gene>
    <name evidence="1" type="ORF">MLAC_32820</name>
</gene>
<evidence type="ECO:0000313" key="2">
    <source>
        <dbReference type="Proteomes" id="UP000466396"/>
    </source>
</evidence>
<dbReference type="EMBL" id="AP022581">
    <property type="protein sequence ID" value="BBX97988.1"/>
    <property type="molecule type" value="Genomic_DNA"/>
</dbReference>
<accession>A0A1X1YBG9</accession>
<proteinExistence type="predicted"/>
<evidence type="ECO:0000313" key="1">
    <source>
        <dbReference type="EMBL" id="BBX97988.1"/>
    </source>
</evidence>